<protein>
    <submittedName>
        <fullName evidence="2">Uncharacterized protein</fullName>
    </submittedName>
</protein>
<accession>A0A133UX11</accession>
<dbReference type="Proteomes" id="UP000070344">
    <property type="component" value="Unassembled WGS sequence"/>
</dbReference>
<dbReference type="EMBL" id="LHXV01000137">
    <property type="protein sequence ID" value="KXA98708.1"/>
    <property type="molecule type" value="Genomic_DNA"/>
</dbReference>
<dbReference type="AlphaFoldDB" id="A0A133UX11"/>
<evidence type="ECO:0000313" key="3">
    <source>
        <dbReference type="Proteomes" id="UP000070344"/>
    </source>
</evidence>
<organism evidence="2 3">
    <name type="scientific">candidate division MSBL1 archaeon SCGC-AAA259O05</name>
    <dbReference type="NCBI Taxonomy" id="1698271"/>
    <lineage>
        <taxon>Archaea</taxon>
        <taxon>Methanobacteriati</taxon>
        <taxon>Methanobacteriota</taxon>
        <taxon>candidate division MSBL1</taxon>
    </lineage>
</organism>
<evidence type="ECO:0000256" key="1">
    <source>
        <dbReference type="SAM" id="Phobius"/>
    </source>
</evidence>
<name>A0A133UX11_9EURY</name>
<keyword evidence="3" id="KW-1185">Reference proteome</keyword>
<reference evidence="2 3" key="1">
    <citation type="journal article" date="2016" name="Sci. Rep.">
        <title>Metabolic traits of an uncultured archaeal lineage -MSBL1- from brine pools of the Red Sea.</title>
        <authorList>
            <person name="Mwirichia R."/>
            <person name="Alam I."/>
            <person name="Rashid M."/>
            <person name="Vinu M."/>
            <person name="Ba-Alawi W."/>
            <person name="Anthony Kamau A."/>
            <person name="Kamanda Ngugi D."/>
            <person name="Goker M."/>
            <person name="Klenk H.P."/>
            <person name="Bajic V."/>
            <person name="Stingl U."/>
        </authorList>
    </citation>
    <scope>NUCLEOTIDE SEQUENCE [LARGE SCALE GENOMIC DNA]</scope>
    <source>
        <strain evidence="2">SCGC-AAA259O05</strain>
    </source>
</reference>
<keyword evidence="1" id="KW-1133">Transmembrane helix</keyword>
<evidence type="ECO:0000313" key="2">
    <source>
        <dbReference type="EMBL" id="KXA98708.1"/>
    </source>
</evidence>
<sequence>MKKDKFERTLFYWKSNLTSGAKSLIPVVGAAYVFKASQHTSLADAYRYHLSGWDEVMNFMGGRFLHSIPESLGFFLLASLSLYIVVGVLSRRILGKRFWLNYATTGSVGFLLILVAGPIEAYVTPHFLAWLDSYPILASFLAIFTNALYIYIFLFHLDGLSRLRRGIKQFLSGEMSFGE</sequence>
<proteinExistence type="predicted"/>
<keyword evidence="1" id="KW-0812">Transmembrane</keyword>
<feature type="transmembrane region" description="Helical" evidence="1">
    <location>
        <begin position="98"/>
        <end position="116"/>
    </location>
</feature>
<feature type="transmembrane region" description="Helical" evidence="1">
    <location>
        <begin position="64"/>
        <end position="86"/>
    </location>
</feature>
<feature type="transmembrane region" description="Helical" evidence="1">
    <location>
        <begin position="136"/>
        <end position="157"/>
    </location>
</feature>
<keyword evidence="1" id="KW-0472">Membrane</keyword>
<comment type="caution">
    <text evidence="2">The sequence shown here is derived from an EMBL/GenBank/DDBJ whole genome shotgun (WGS) entry which is preliminary data.</text>
</comment>
<gene>
    <name evidence="2" type="ORF">AKJ41_06375</name>
</gene>